<proteinExistence type="predicted"/>
<feature type="compositionally biased region" description="Polar residues" evidence="1">
    <location>
        <begin position="1"/>
        <end position="10"/>
    </location>
</feature>
<sequence length="281" mass="33131">MNVHMNNTQSTKDEISNKRNIKSDLNNNNNNNNNNIFCDNKGEQFDTLHNLNHFNNKSNSTILNLDNLNIFLKKNENPMDSYKVYNSFHDVKKNEHVLNTDTENNEFNDKNFIYDDINKSTIFNMPKIRNDNNATNIINAYYNNVKKEEEVTNTSTLNSSNVLKFKHDHNHYINMTNGNKSPVLYENNNIENVSDDDKNKRKIILNTLEEICSVNDNSVHNNSLGLHENKHMTRNEDFIYSPNKMKEMVHHDNVDYDNEQLKKNDIYKKDIYKNDIYKNDI</sequence>
<organism evidence="2 3">
    <name type="scientific">Plasmodium falciparum MaliPS096_E11</name>
    <dbReference type="NCBI Taxonomy" id="1036727"/>
    <lineage>
        <taxon>Eukaryota</taxon>
        <taxon>Sar</taxon>
        <taxon>Alveolata</taxon>
        <taxon>Apicomplexa</taxon>
        <taxon>Aconoidasida</taxon>
        <taxon>Haemosporida</taxon>
        <taxon>Plasmodiidae</taxon>
        <taxon>Plasmodium</taxon>
        <taxon>Plasmodium (Laverania)</taxon>
    </lineage>
</organism>
<feature type="compositionally biased region" description="Low complexity" evidence="1">
    <location>
        <begin position="26"/>
        <end position="35"/>
    </location>
</feature>
<name>A0A024WUL7_PLAFA</name>
<feature type="region of interest" description="Disordered" evidence="1">
    <location>
        <begin position="1"/>
        <end position="37"/>
    </location>
</feature>
<accession>A0A024WUL7</accession>
<dbReference type="AlphaFoldDB" id="A0A024WUL7"/>
<reference evidence="2 3" key="1">
    <citation type="submission" date="2013-02" db="EMBL/GenBank/DDBJ databases">
        <title>The Genome Annotation of Plasmodium falciparum MaliPS096_E11.</title>
        <authorList>
            <consortium name="The Broad Institute Genome Sequencing Platform"/>
            <consortium name="The Broad Institute Genome Sequencing Center for Infectious Disease"/>
            <person name="Neafsey D."/>
            <person name="Hoffman S."/>
            <person name="Volkman S."/>
            <person name="Rosenthal P."/>
            <person name="Walker B."/>
            <person name="Young S.K."/>
            <person name="Zeng Q."/>
            <person name="Gargeya S."/>
            <person name="Fitzgerald M."/>
            <person name="Haas B."/>
            <person name="Abouelleil A."/>
            <person name="Allen A.W."/>
            <person name="Alvarado L."/>
            <person name="Arachchi H.M."/>
            <person name="Berlin A.M."/>
            <person name="Chapman S.B."/>
            <person name="Gainer-Dewar J."/>
            <person name="Goldberg J."/>
            <person name="Griggs A."/>
            <person name="Gujja S."/>
            <person name="Hansen M."/>
            <person name="Howarth C."/>
            <person name="Imamovic A."/>
            <person name="Ireland A."/>
            <person name="Larimer J."/>
            <person name="McCowan C."/>
            <person name="Murphy C."/>
            <person name="Pearson M."/>
            <person name="Poon T.W."/>
            <person name="Priest M."/>
            <person name="Roberts A."/>
            <person name="Saif S."/>
            <person name="Shea T."/>
            <person name="Sisk P."/>
            <person name="Sykes S."/>
            <person name="Wortman J."/>
            <person name="Nusbaum C."/>
            <person name="Birren B."/>
        </authorList>
    </citation>
    <scope>NUCLEOTIDE SEQUENCE [LARGE SCALE GENOMIC DNA]</scope>
    <source>
        <strain evidence="2 3">MaliPS096_E11</strain>
    </source>
</reference>
<reference evidence="2 3" key="2">
    <citation type="submission" date="2013-02" db="EMBL/GenBank/DDBJ databases">
        <title>The Genome Sequence of Plasmodium falciparum MaliPS096_E11.</title>
        <authorList>
            <consortium name="The Broad Institute Genome Sequencing Platform"/>
            <consortium name="The Broad Institute Genome Sequencing Center for Infectious Disease"/>
            <person name="Neafsey D."/>
            <person name="Cheeseman I."/>
            <person name="Volkman S."/>
            <person name="Adams J."/>
            <person name="Walker B."/>
            <person name="Young S.K."/>
            <person name="Zeng Q."/>
            <person name="Gargeya S."/>
            <person name="Fitzgerald M."/>
            <person name="Haas B."/>
            <person name="Abouelleil A."/>
            <person name="Alvarado L."/>
            <person name="Arachchi H.M."/>
            <person name="Berlin A.M."/>
            <person name="Chapman S.B."/>
            <person name="Dewar J."/>
            <person name="Goldberg J."/>
            <person name="Griggs A."/>
            <person name="Gujja S."/>
            <person name="Hansen M."/>
            <person name="Howarth C."/>
            <person name="Imamovic A."/>
            <person name="Larimer J."/>
            <person name="McCowan C."/>
            <person name="Murphy C."/>
            <person name="Neiman D."/>
            <person name="Pearson M."/>
            <person name="Priest M."/>
            <person name="Roberts A."/>
            <person name="Saif S."/>
            <person name="Shea T."/>
            <person name="Sisk P."/>
            <person name="Sykes S."/>
            <person name="Wortman J."/>
            <person name="Nusbaum C."/>
            <person name="Birren B."/>
        </authorList>
    </citation>
    <scope>NUCLEOTIDE SEQUENCE [LARGE SCALE GENOMIC DNA]</scope>
    <source>
        <strain evidence="2 3">MaliPS096_E11</strain>
    </source>
</reference>
<evidence type="ECO:0000313" key="3">
    <source>
        <dbReference type="Proteomes" id="UP000030699"/>
    </source>
</evidence>
<protein>
    <submittedName>
        <fullName evidence="2">Uncharacterized protein</fullName>
    </submittedName>
</protein>
<dbReference type="EMBL" id="KI925506">
    <property type="protein sequence ID" value="ETW50904.1"/>
    <property type="molecule type" value="Genomic_DNA"/>
</dbReference>
<evidence type="ECO:0000313" key="2">
    <source>
        <dbReference type="EMBL" id="ETW50904.1"/>
    </source>
</evidence>
<evidence type="ECO:0000256" key="1">
    <source>
        <dbReference type="SAM" id="MobiDB-lite"/>
    </source>
</evidence>
<dbReference type="Proteomes" id="UP000030699">
    <property type="component" value="Unassembled WGS sequence"/>
</dbReference>
<gene>
    <name evidence="2" type="ORF">PFMALIP_01062</name>
</gene>